<proteinExistence type="predicted"/>
<sequence>MTADGRSEVWQIKHLPAGSGKSVTMALLAWEAKRSARFTASTRMVKRVMRQLSSTAEPIVAGTSSPGSSSNIDDPPSSGSGRVPGFFLEVLTVVKTDSARWALRSRRRAIKEAFECAFALVDEQPASLSNRLHQAFRSSRWSAALTAIQLRQATALDLARAMSKLAMAARSVRGLPSASASAQPPGEFVRTHPRVPRGPSAALCSATSWPSGGVLSVV</sequence>
<protein>
    <submittedName>
        <fullName evidence="2">Uncharacterized protein</fullName>
    </submittedName>
</protein>
<accession>A0A1K0GWH3</accession>
<dbReference type="AlphaFoldDB" id="A0A1K0GWH3"/>
<keyword evidence="3" id="KW-1185">Reference proteome</keyword>
<evidence type="ECO:0000313" key="2">
    <source>
        <dbReference type="EMBL" id="OJF13747.1"/>
    </source>
</evidence>
<name>A0A1K0GWH3_9ACTN</name>
<feature type="region of interest" description="Disordered" evidence="1">
    <location>
        <begin position="56"/>
        <end position="80"/>
    </location>
</feature>
<gene>
    <name evidence="2" type="ORF">BG844_13500</name>
</gene>
<comment type="caution">
    <text evidence="2">The sequence shown here is derived from an EMBL/GenBank/DDBJ whole genome shotgun (WGS) entry which is preliminary data.</text>
</comment>
<dbReference type="EMBL" id="MEIA01000135">
    <property type="protein sequence ID" value="OJF13747.1"/>
    <property type="molecule type" value="Genomic_DNA"/>
</dbReference>
<organism evidence="2 3">
    <name type="scientific">Couchioplanes caeruleus subsp. caeruleus</name>
    <dbReference type="NCBI Taxonomy" id="56427"/>
    <lineage>
        <taxon>Bacteria</taxon>
        <taxon>Bacillati</taxon>
        <taxon>Actinomycetota</taxon>
        <taxon>Actinomycetes</taxon>
        <taxon>Micromonosporales</taxon>
        <taxon>Micromonosporaceae</taxon>
        <taxon>Couchioplanes</taxon>
    </lineage>
</organism>
<evidence type="ECO:0000256" key="1">
    <source>
        <dbReference type="SAM" id="MobiDB-lite"/>
    </source>
</evidence>
<dbReference type="Proteomes" id="UP000182486">
    <property type="component" value="Unassembled WGS sequence"/>
</dbReference>
<evidence type="ECO:0000313" key="3">
    <source>
        <dbReference type="Proteomes" id="UP000182486"/>
    </source>
</evidence>
<dbReference type="RefSeq" id="WP_071805670.1">
    <property type="nucleotide sequence ID" value="NZ_MEIA01000135.1"/>
</dbReference>
<reference evidence="2 3" key="1">
    <citation type="submission" date="2016-09" db="EMBL/GenBank/DDBJ databases">
        <title>Couchioplanes caeruleus draft genome sequence.</title>
        <authorList>
            <person name="Sheehan J."/>
            <person name="Caffrey P."/>
        </authorList>
    </citation>
    <scope>NUCLEOTIDE SEQUENCE [LARGE SCALE GENOMIC DNA]</scope>
    <source>
        <strain evidence="2 3">DSM 43634</strain>
    </source>
</reference>